<comment type="catalytic activity">
    <reaction evidence="9">
        <text>L-threonyl-[protein] + ATP = O-phospho-L-threonyl-[protein] + ADP + H(+)</text>
        <dbReference type="Rhea" id="RHEA:46608"/>
        <dbReference type="Rhea" id="RHEA-COMP:11060"/>
        <dbReference type="Rhea" id="RHEA-COMP:11605"/>
        <dbReference type="ChEBI" id="CHEBI:15378"/>
        <dbReference type="ChEBI" id="CHEBI:30013"/>
        <dbReference type="ChEBI" id="CHEBI:30616"/>
        <dbReference type="ChEBI" id="CHEBI:61977"/>
        <dbReference type="ChEBI" id="CHEBI:456216"/>
        <dbReference type="EC" id="2.7.11.1"/>
    </reaction>
</comment>
<evidence type="ECO:0000313" key="16">
    <source>
        <dbReference type="Proteomes" id="UP001187343"/>
    </source>
</evidence>
<dbReference type="GO" id="GO:0006869">
    <property type="term" value="P:lipid transport"/>
    <property type="evidence" value="ECO:0007669"/>
    <property type="project" value="InterPro"/>
</dbReference>
<protein>
    <recommendedName>
        <fullName evidence="3">non-specific serine/threonine protein kinase</fullName>
        <ecNumber evidence="3">2.7.11.1</ecNumber>
    </recommendedName>
</protein>
<keyword evidence="13" id="KW-0472">Membrane</keyword>
<dbReference type="EMBL" id="JAUYZG010000001">
    <property type="protein sequence ID" value="KAK2915736.1"/>
    <property type="molecule type" value="Genomic_DNA"/>
</dbReference>
<keyword evidence="5" id="KW-0808">Transferase</keyword>
<evidence type="ECO:0000256" key="13">
    <source>
        <dbReference type="SAM" id="Phobius"/>
    </source>
</evidence>
<dbReference type="InterPro" id="IPR011009">
    <property type="entry name" value="Kinase-like_dom_sf"/>
</dbReference>
<dbReference type="GO" id="GO:0042157">
    <property type="term" value="P:lipoprotein metabolic process"/>
    <property type="evidence" value="ECO:0007669"/>
    <property type="project" value="InterPro"/>
</dbReference>
<dbReference type="PROSITE" id="PS00107">
    <property type="entry name" value="PROTEIN_KINASE_ATP"/>
    <property type="match status" value="1"/>
</dbReference>
<comment type="similarity">
    <text evidence="1">Belongs to the apolipoprotein L family.</text>
</comment>
<dbReference type="PROSITE" id="PS50011">
    <property type="entry name" value="PROTEIN_KINASE_DOM"/>
    <property type="match status" value="1"/>
</dbReference>
<keyword evidence="7" id="KW-0418">Kinase</keyword>
<feature type="binding site" evidence="11">
    <location>
        <position position="64"/>
    </location>
    <ligand>
        <name>ATP</name>
        <dbReference type="ChEBI" id="CHEBI:30616"/>
    </ligand>
</feature>
<accession>A0AA88Q7I5</accession>
<evidence type="ECO:0000256" key="4">
    <source>
        <dbReference type="ARBA" id="ARBA00022527"/>
    </source>
</evidence>
<feature type="region of interest" description="Disordered" evidence="12">
    <location>
        <begin position="445"/>
        <end position="498"/>
    </location>
</feature>
<reference evidence="15" key="1">
    <citation type="submission" date="2023-08" db="EMBL/GenBank/DDBJ databases">
        <title>Chromosome-level Genome Assembly of mud carp (Cirrhinus molitorella).</title>
        <authorList>
            <person name="Liu H."/>
        </authorList>
    </citation>
    <scope>NUCLEOTIDE SEQUENCE</scope>
    <source>
        <strain evidence="15">Prfri</strain>
        <tissue evidence="15">Muscle</tissue>
    </source>
</reference>
<dbReference type="InterPro" id="IPR000719">
    <property type="entry name" value="Prot_kinase_dom"/>
</dbReference>
<name>A0AA88Q7I5_9TELE</name>
<feature type="transmembrane region" description="Helical" evidence="13">
    <location>
        <begin position="379"/>
        <end position="403"/>
    </location>
</feature>
<feature type="region of interest" description="Disordered" evidence="12">
    <location>
        <begin position="1"/>
        <end position="30"/>
    </location>
</feature>
<dbReference type="FunFam" id="1.10.510.10:FF:001193">
    <property type="entry name" value="Si:dkey-192d15.1"/>
    <property type="match status" value="1"/>
</dbReference>
<dbReference type="InterPro" id="IPR008405">
    <property type="entry name" value="ApoL"/>
</dbReference>
<evidence type="ECO:0000256" key="12">
    <source>
        <dbReference type="SAM" id="MobiDB-lite"/>
    </source>
</evidence>
<dbReference type="PROSITE" id="PS00108">
    <property type="entry name" value="PROTEIN_KINASE_ST"/>
    <property type="match status" value="1"/>
</dbReference>
<feature type="domain" description="Protein kinase" evidence="14">
    <location>
        <begin position="36"/>
        <end position="291"/>
    </location>
</feature>
<dbReference type="InterPro" id="IPR051131">
    <property type="entry name" value="NEK_Ser/Thr_kinase_NIMA"/>
</dbReference>
<dbReference type="PANTHER" id="PTHR44899:SF4">
    <property type="entry name" value="SERINE_THREONINE-PROTEIN KINASE NEK1"/>
    <property type="match status" value="1"/>
</dbReference>
<keyword evidence="13" id="KW-0812">Transmembrane</keyword>
<evidence type="ECO:0000256" key="1">
    <source>
        <dbReference type="ARBA" id="ARBA00010090"/>
    </source>
</evidence>
<dbReference type="GO" id="GO:0005576">
    <property type="term" value="C:extracellular region"/>
    <property type="evidence" value="ECO:0007669"/>
    <property type="project" value="InterPro"/>
</dbReference>
<evidence type="ECO:0000259" key="14">
    <source>
        <dbReference type="PROSITE" id="PS50011"/>
    </source>
</evidence>
<evidence type="ECO:0000256" key="2">
    <source>
        <dbReference type="ARBA" id="ARBA00010886"/>
    </source>
</evidence>
<keyword evidence="13" id="KW-1133">Transmembrane helix</keyword>
<sequence>MAQNRRLSSASYGSSASDHSEDGSSNMKRVLDEHGYTVQKELGRGASGRVFQVTDRDEDPYVVKQINSRDRKELDRVQKEVKILKKITCGYIVSYVESFEDKEADLFYIVMEYCAGGDLNERMKAQSKRGSFEERQILDWFVQLCMALQYIHDERRNVLHRDIKPQNIFLTEDGYINLGDFGYSKVQRRLDPYTNSLKGAELYLSPEVNRHQYTSKSDICSLGWVLYDLCMLDVWVDIDNRRFQQSSHNVGYPLQFSNMYSSELQDLIKEMIRTDPTTRPSADEILAKPFLNDAVNRNKTFPKALERRFMMSLNIFDETYNEHYDKFKDLVTEWGEKTHSLEKVHHKCTAGALSGSVIGAAGGITAVVGAILAPFTLGASLIVTGVGVGVGVAGGVTGAASSITNTVKQKSLRESIERIQQNFTDVTPILDSLNAVRKRVNAEKGGSLSQQCEANQLSESQSQSSAHVQAGPSSQSQSSIQGQTGHSHMRKRAHSSTEFDQRMLTALEALSRRASTPQEDREIVSWERPYKVSVEWKGLISHKHMWLWSQMLCTWLPTFTTQKQSWASTTARSTTE</sequence>
<evidence type="ECO:0000256" key="3">
    <source>
        <dbReference type="ARBA" id="ARBA00012513"/>
    </source>
</evidence>
<keyword evidence="16" id="KW-1185">Reference proteome</keyword>
<dbReference type="Proteomes" id="UP001187343">
    <property type="component" value="Unassembled WGS sequence"/>
</dbReference>
<evidence type="ECO:0000256" key="10">
    <source>
        <dbReference type="ARBA" id="ARBA00048679"/>
    </source>
</evidence>
<dbReference type="EC" id="2.7.11.1" evidence="3"/>
<dbReference type="Pfam" id="PF00069">
    <property type="entry name" value="Pkinase"/>
    <property type="match status" value="1"/>
</dbReference>
<dbReference type="PANTHER" id="PTHR44899">
    <property type="entry name" value="CAMK FAMILY PROTEIN KINASE"/>
    <property type="match status" value="1"/>
</dbReference>
<keyword evidence="6 11" id="KW-0547">Nucleotide-binding</keyword>
<feature type="transmembrane region" description="Helical" evidence="13">
    <location>
        <begin position="350"/>
        <end position="373"/>
    </location>
</feature>
<evidence type="ECO:0000256" key="8">
    <source>
        <dbReference type="ARBA" id="ARBA00022840"/>
    </source>
</evidence>
<dbReference type="GO" id="GO:0005524">
    <property type="term" value="F:ATP binding"/>
    <property type="evidence" value="ECO:0007669"/>
    <property type="project" value="UniProtKB-UniRule"/>
</dbReference>
<gene>
    <name evidence="15" type="ORF">Q8A67_000110</name>
</gene>
<dbReference type="GO" id="GO:0008289">
    <property type="term" value="F:lipid binding"/>
    <property type="evidence" value="ECO:0007669"/>
    <property type="project" value="InterPro"/>
</dbReference>
<dbReference type="AlphaFoldDB" id="A0AA88Q7I5"/>
<keyword evidence="8 11" id="KW-0067">ATP-binding</keyword>
<evidence type="ECO:0000313" key="15">
    <source>
        <dbReference type="EMBL" id="KAK2915736.1"/>
    </source>
</evidence>
<dbReference type="Gene3D" id="1.10.510.10">
    <property type="entry name" value="Transferase(Phosphotransferase) domain 1"/>
    <property type="match status" value="1"/>
</dbReference>
<dbReference type="Pfam" id="PF05461">
    <property type="entry name" value="ApoL"/>
    <property type="match status" value="1"/>
</dbReference>
<keyword evidence="4" id="KW-0723">Serine/threonine-protein kinase</keyword>
<feature type="compositionally biased region" description="Low complexity" evidence="12">
    <location>
        <begin position="469"/>
        <end position="486"/>
    </location>
</feature>
<dbReference type="SUPFAM" id="SSF56112">
    <property type="entry name" value="Protein kinase-like (PK-like)"/>
    <property type="match status" value="1"/>
</dbReference>
<comment type="catalytic activity">
    <reaction evidence="10">
        <text>L-seryl-[protein] + ATP = O-phospho-L-seryl-[protein] + ADP + H(+)</text>
        <dbReference type="Rhea" id="RHEA:17989"/>
        <dbReference type="Rhea" id="RHEA-COMP:9863"/>
        <dbReference type="Rhea" id="RHEA-COMP:11604"/>
        <dbReference type="ChEBI" id="CHEBI:15378"/>
        <dbReference type="ChEBI" id="CHEBI:29999"/>
        <dbReference type="ChEBI" id="CHEBI:30616"/>
        <dbReference type="ChEBI" id="CHEBI:83421"/>
        <dbReference type="ChEBI" id="CHEBI:456216"/>
        <dbReference type="EC" id="2.7.11.1"/>
    </reaction>
</comment>
<feature type="compositionally biased region" description="Polar residues" evidence="12">
    <location>
        <begin position="447"/>
        <end position="467"/>
    </location>
</feature>
<organism evidence="15 16">
    <name type="scientific">Cirrhinus molitorella</name>
    <name type="common">mud carp</name>
    <dbReference type="NCBI Taxonomy" id="172907"/>
    <lineage>
        <taxon>Eukaryota</taxon>
        <taxon>Metazoa</taxon>
        <taxon>Chordata</taxon>
        <taxon>Craniata</taxon>
        <taxon>Vertebrata</taxon>
        <taxon>Euteleostomi</taxon>
        <taxon>Actinopterygii</taxon>
        <taxon>Neopterygii</taxon>
        <taxon>Teleostei</taxon>
        <taxon>Ostariophysi</taxon>
        <taxon>Cypriniformes</taxon>
        <taxon>Cyprinidae</taxon>
        <taxon>Labeoninae</taxon>
        <taxon>Labeonini</taxon>
        <taxon>Cirrhinus</taxon>
    </lineage>
</organism>
<evidence type="ECO:0000256" key="5">
    <source>
        <dbReference type="ARBA" id="ARBA00022679"/>
    </source>
</evidence>
<feature type="compositionally biased region" description="Low complexity" evidence="12">
    <location>
        <begin position="8"/>
        <end position="17"/>
    </location>
</feature>
<evidence type="ECO:0000256" key="6">
    <source>
        <dbReference type="ARBA" id="ARBA00022741"/>
    </source>
</evidence>
<dbReference type="InterPro" id="IPR017441">
    <property type="entry name" value="Protein_kinase_ATP_BS"/>
</dbReference>
<evidence type="ECO:0000256" key="7">
    <source>
        <dbReference type="ARBA" id="ARBA00022777"/>
    </source>
</evidence>
<proteinExistence type="inferred from homology"/>
<dbReference type="InterPro" id="IPR008271">
    <property type="entry name" value="Ser/Thr_kinase_AS"/>
</dbReference>
<comment type="similarity">
    <text evidence="2">Belongs to the protein kinase superfamily. NEK Ser/Thr protein kinase family. NIMA subfamily.</text>
</comment>
<evidence type="ECO:0000256" key="9">
    <source>
        <dbReference type="ARBA" id="ARBA00047899"/>
    </source>
</evidence>
<dbReference type="GO" id="GO:0004674">
    <property type="term" value="F:protein serine/threonine kinase activity"/>
    <property type="evidence" value="ECO:0007669"/>
    <property type="project" value="UniProtKB-KW"/>
</dbReference>
<evidence type="ECO:0000256" key="11">
    <source>
        <dbReference type="PROSITE-ProRule" id="PRU10141"/>
    </source>
</evidence>
<comment type="caution">
    <text evidence="15">The sequence shown here is derived from an EMBL/GenBank/DDBJ whole genome shotgun (WGS) entry which is preliminary data.</text>
</comment>
<dbReference type="SMART" id="SM00220">
    <property type="entry name" value="S_TKc"/>
    <property type="match status" value="1"/>
</dbReference>